<dbReference type="EMBL" id="CAJPEV010000649">
    <property type="protein sequence ID" value="CAG0887229.1"/>
    <property type="molecule type" value="Genomic_DNA"/>
</dbReference>
<sequence>MNPLWVGLVCSLALVRGQESVCDPTTGSIYDFSEELLDGSEIVDFDDFAGKVGLFASSASKNDSGRDDFVSSQVVMVTNKEPGATAAEIFNGITHVRPGGGYVPQFRLFKKVEVNGSGTHPVFAFLKGTCPSTTDEFLYKSELFWDELNSRDLRWNFEKFLIDKTGKPYKRYHPAVDPITMAPEIQALIEA</sequence>
<dbReference type="InterPro" id="IPR000889">
    <property type="entry name" value="Glutathione_peroxidase"/>
</dbReference>
<proteinExistence type="inferred from homology"/>
<evidence type="ECO:0000313" key="11">
    <source>
        <dbReference type="Proteomes" id="UP000677054"/>
    </source>
</evidence>
<dbReference type="GO" id="GO:0005576">
    <property type="term" value="C:extracellular region"/>
    <property type="evidence" value="ECO:0007669"/>
    <property type="project" value="UniProtKB-SubCell"/>
</dbReference>
<keyword evidence="7 9" id="KW-0732">Signal</keyword>
<dbReference type="GO" id="GO:0004602">
    <property type="term" value="F:glutathione peroxidase activity"/>
    <property type="evidence" value="ECO:0007669"/>
    <property type="project" value="UniProtKB-EC"/>
</dbReference>
<dbReference type="SUPFAM" id="SSF52833">
    <property type="entry name" value="Thioredoxin-like"/>
    <property type="match status" value="1"/>
</dbReference>
<gene>
    <name evidence="10" type="ORF">DSTB1V02_LOCUS4386</name>
</gene>
<comment type="similarity">
    <text evidence="3">Belongs to the glutathione peroxidase family.</text>
</comment>
<comment type="subcellular location">
    <subcellularLocation>
        <location evidence="2">Secreted</location>
    </subcellularLocation>
</comment>
<evidence type="ECO:0000256" key="9">
    <source>
        <dbReference type="SAM" id="SignalP"/>
    </source>
</evidence>
<organism evidence="10">
    <name type="scientific">Darwinula stevensoni</name>
    <dbReference type="NCBI Taxonomy" id="69355"/>
    <lineage>
        <taxon>Eukaryota</taxon>
        <taxon>Metazoa</taxon>
        <taxon>Ecdysozoa</taxon>
        <taxon>Arthropoda</taxon>
        <taxon>Crustacea</taxon>
        <taxon>Oligostraca</taxon>
        <taxon>Ostracoda</taxon>
        <taxon>Podocopa</taxon>
        <taxon>Podocopida</taxon>
        <taxon>Darwinulocopina</taxon>
        <taxon>Darwinuloidea</taxon>
        <taxon>Darwinulidae</taxon>
        <taxon>Darwinula</taxon>
    </lineage>
</organism>
<evidence type="ECO:0000256" key="4">
    <source>
        <dbReference type="ARBA" id="ARBA00012310"/>
    </source>
</evidence>
<dbReference type="InterPro" id="IPR036249">
    <property type="entry name" value="Thioredoxin-like_sf"/>
</dbReference>
<dbReference type="Pfam" id="PF00255">
    <property type="entry name" value="GSHPx"/>
    <property type="match status" value="1"/>
</dbReference>
<dbReference type="EC" id="1.11.1.9" evidence="4"/>
<keyword evidence="6" id="KW-0575">Peroxidase</keyword>
<evidence type="ECO:0000256" key="8">
    <source>
        <dbReference type="ARBA" id="ARBA00023002"/>
    </source>
</evidence>
<dbReference type="Proteomes" id="UP000677054">
    <property type="component" value="Unassembled WGS sequence"/>
</dbReference>
<evidence type="ECO:0000256" key="2">
    <source>
        <dbReference type="ARBA" id="ARBA00004613"/>
    </source>
</evidence>
<keyword evidence="11" id="KW-1185">Reference proteome</keyword>
<keyword evidence="8" id="KW-0560">Oxidoreductase</keyword>
<dbReference type="PANTHER" id="PTHR11592">
    <property type="entry name" value="GLUTATHIONE PEROXIDASE"/>
    <property type="match status" value="1"/>
</dbReference>
<evidence type="ECO:0000256" key="7">
    <source>
        <dbReference type="ARBA" id="ARBA00022729"/>
    </source>
</evidence>
<protein>
    <recommendedName>
        <fullName evidence="4">glutathione peroxidase</fullName>
        <ecNumber evidence="4">1.11.1.9</ecNumber>
    </recommendedName>
</protein>
<dbReference type="OrthoDB" id="446890at2759"/>
<dbReference type="PROSITE" id="PS51355">
    <property type="entry name" value="GLUTATHIONE_PEROXID_3"/>
    <property type="match status" value="1"/>
</dbReference>
<feature type="chain" id="PRO_5036402447" description="glutathione peroxidase" evidence="9">
    <location>
        <begin position="18"/>
        <end position="191"/>
    </location>
</feature>
<keyword evidence="5" id="KW-0964">Secreted</keyword>
<evidence type="ECO:0000256" key="5">
    <source>
        <dbReference type="ARBA" id="ARBA00022525"/>
    </source>
</evidence>
<dbReference type="PIRSF" id="PIRSF000303">
    <property type="entry name" value="Glutathion_perox"/>
    <property type="match status" value="1"/>
</dbReference>
<comment type="catalytic activity">
    <reaction evidence="1">
        <text>2 glutathione + H2O2 = glutathione disulfide + 2 H2O</text>
        <dbReference type="Rhea" id="RHEA:16833"/>
        <dbReference type="ChEBI" id="CHEBI:15377"/>
        <dbReference type="ChEBI" id="CHEBI:16240"/>
        <dbReference type="ChEBI" id="CHEBI:57925"/>
        <dbReference type="ChEBI" id="CHEBI:58297"/>
        <dbReference type="EC" id="1.11.1.9"/>
    </reaction>
</comment>
<reference evidence="10" key="1">
    <citation type="submission" date="2020-11" db="EMBL/GenBank/DDBJ databases">
        <authorList>
            <person name="Tran Van P."/>
        </authorList>
    </citation>
    <scope>NUCLEOTIDE SEQUENCE</scope>
</reference>
<name>A0A7R8XC81_9CRUS</name>
<dbReference type="GO" id="GO:0006979">
    <property type="term" value="P:response to oxidative stress"/>
    <property type="evidence" value="ECO:0007669"/>
    <property type="project" value="InterPro"/>
</dbReference>
<evidence type="ECO:0000256" key="3">
    <source>
        <dbReference type="ARBA" id="ARBA00006926"/>
    </source>
</evidence>
<feature type="signal peptide" evidence="9">
    <location>
        <begin position="1"/>
        <end position="17"/>
    </location>
</feature>
<dbReference type="PANTHER" id="PTHR11592:SF88">
    <property type="entry name" value="GLUTATHIONE PEROXIDASE-RELATED"/>
    <property type="match status" value="1"/>
</dbReference>
<dbReference type="EMBL" id="LR900166">
    <property type="protein sequence ID" value="CAD7244492.1"/>
    <property type="molecule type" value="Genomic_DNA"/>
</dbReference>
<accession>A0A7R8XC81</accession>
<evidence type="ECO:0000256" key="6">
    <source>
        <dbReference type="ARBA" id="ARBA00022559"/>
    </source>
</evidence>
<dbReference type="Gene3D" id="3.40.30.10">
    <property type="entry name" value="Glutaredoxin"/>
    <property type="match status" value="1"/>
</dbReference>
<evidence type="ECO:0000256" key="1">
    <source>
        <dbReference type="ARBA" id="ARBA00000217"/>
    </source>
</evidence>
<dbReference type="AlphaFoldDB" id="A0A7R8XC81"/>
<evidence type="ECO:0000313" key="10">
    <source>
        <dbReference type="EMBL" id="CAD7244492.1"/>
    </source>
</evidence>